<evidence type="ECO:0000256" key="11">
    <source>
        <dbReference type="SAM" id="Phobius"/>
    </source>
</evidence>
<accession>A0AAW2NFY3</accession>
<evidence type="ECO:0000256" key="5">
    <source>
        <dbReference type="ARBA" id="ARBA00022490"/>
    </source>
</evidence>
<dbReference type="GO" id="GO:0004540">
    <property type="term" value="F:RNA nuclease activity"/>
    <property type="evidence" value="ECO:0007669"/>
    <property type="project" value="UniProtKB-ARBA"/>
</dbReference>
<dbReference type="GO" id="GO:0005634">
    <property type="term" value="C:nucleus"/>
    <property type="evidence" value="ECO:0007669"/>
    <property type="project" value="UniProtKB-SubCell"/>
</dbReference>
<keyword evidence="7" id="KW-0539">Nucleus</keyword>
<dbReference type="Pfam" id="PF03763">
    <property type="entry name" value="Remorin_C"/>
    <property type="match status" value="1"/>
</dbReference>
<evidence type="ECO:0000256" key="6">
    <source>
        <dbReference type="ARBA" id="ARBA00022942"/>
    </source>
</evidence>
<proteinExistence type="inferred from homology"/>
<dbReference type="AlphaFoldDB" id="A0AAW2NFY3"/>
<evidence type="ECO:0000256" key="9">
    <source>
        <dbReference type="SAM" id="Coils"/>
    </source>
</evidence>
<comment type="similarity">
    <text evidence="8">Belongs to the peptidase T1A family.</text>
</comment>
<dbReference type="NCBIfam" id="NF003075">
    <property type="entry name" value="PRK03996.1"/>
    <property type="match status" value="1"/>
</dbReference>
<feature type="transmembrane region" description="Helical" evidence="11">
    <location>
        <begin position="506"/>
        <end position="530"/>
    </location>
</feature>
<evidence type="ECO:0000313" key="13">
    <source>
        <dbReference type="EMBL" id="KAL0341787.1"/>
    </source>
</evidence>
<feature type="domain" description="Proteasome alpha-type subunits" evidence="12">
    <location>
        <begin position="534"/>
        <end position="556"/>
    </location>
</feature>
<reference evidence="13" key="1">
    <citation type="submission" date="2020-06" db="EMBL/GenBank/DDBJ databases">
        <authorList>
            <person name="Li T."/>
            <person name="Hu X."/>
            <person name="Zhang T."/>
            <person name="Song X."/>
            <person name="Zhang H."/>
            <person name="Dai N."/>
            <person name="Sheng W."/>
            <person name="Hou X."/>
            <person name="Wei L."/>
        </authorList>
    </citation>
    <scope>NUCLEOTIDE SEQUENCE</scope>
    <source>
        <strain evidence="13">KEN8</strain>
        <tissue evidence="13">Leaf</tissue>
    </source>
</reference>
<keyword evidence="11" id="KW-0812">Transmembrane</keyword>
<comment type="subcellular location">
    <subcellularLocation>
        <location evidence="3">Cytoplasm</location>
    </subcellularLocation>
    <subcellularLocation>
        <location evidence="2">Nucleus</location>
    </subcellularLocation>
</comment>
<feature type="region of interest" description="Disordered" evidence="10">
    <location>
        <begin position="264"/>
        <end position="305"/>
    </location>
</feature>
<dbReference type="InterPro" id="IPR033812">
    <property type="entry name" value="Proteasome_alpha_type_5"/>
</dbReference>
<dbReference type="PANTHER" id="PTHR31471:SF3">
    <property type="entry name" value="OS11G0616300 PROTEIN"/>
    <property type="match status" value="1"/>
</dbReference>
<comment type="function">
    <text evidence="1">The proteasome is a multicatalytic proteinase complex which is characterized by its ability to cleave peptides with Arg, Phe, Tyr, Leu, and Glu adjacent to the leaving group at neutral or slightly basic pH. The proteasome has an ATP-dependent proteolytic activity.</text>
</comment>
<gene>
    <name evidence="13" type="ORF">Scaly_1841300</name>
</gene>
<dbReference type="CDD" id="cd03753">
    <property type="entry name" value="proteasome_alpha_type_5"/>
    <property type="match status" value="1"/>
</dbReference>
<feature type="compositionally biased region" description="Polar residues" evidence="10">
    <location>
        <begin position="1"/>
        <end position="17"/>
    </location>
</feature>
<name>A0AAW2NFY3_9LAMI</name>
<dbReference type="InterPro" id="IPR000426">
    <property type="entry name" value="Proteasome_asu_N"/>
</dbReference>
<protein>
    <submittedName>
        <fullName evidence="13">Proteasome subunit alpha type-5</fullName>
    </submittedName>
</protein>
<feature type="coiled-coil region" evidence="9">
    <location>
        <begin position="399"/>
        <end position="426"/>
    </location>
</feature>
<dbReference type="SMART" id="SM00948">
    <property type="entry name" value="Proteasome_A_N"/>
    <property type="match status" value="1"/>
</dbReference>
<reference evidence="13" key="2">
    <citation type="journal article" date="2024" name="Plant">
        <title>Genomic evolution and insights into agronomic trait innovations of Sesamum species.</title>
        <authorList>
            <person name="Miao H."/>
            <person name="Wang L."/>
            <person name="Qu L."/>
            <person name="Liu H."/>
            <person name="Sun Y."/>
            <person name="Le M."/>
            <person name="Wang Q."/>
            <person name="Wei S."/>
            <person name="Zheng Y."/>
            <person name="Lin W."/>
            <person name="Duan Y."/>
            <person name="Cao H."/>
            <person name="Xiong S."/>
            <person name="Wang X."/>
            <person name="Wei L."/>
            <person name="Li C."/>
            <person name="Ma Q."/>
            <person name="Ju M."/>
            <person name="Zhao R."/>
            <person name="Li G."/>
            <person name="Mu C."/>
            <person name="Tian Q."/>
            <person name="Mei H."/>
            <person name="Zhang T."/>
            <person name="Gao T."/>
            <person name="Zhang H."/>
        </authorList>
    </citation>
    <scope>NUCLEOTIDE SEQUENCE</scope>
    <source>
        <strain evidence="13">KEN8</strain>
    </source>
</reference>
<feature type="compositionally biased region" description="Polar residues" evidence="10">
    <location>
        <begin position="269"/>
        <end position="294"/>
    </location>
</feature>
<keyword evidence="9" id="KW-0175">Coiled coil</keyword>
<comment type="similarity">
    <text evidence="4">Belongs to the remorin family.</text>
</comment>
<dbReference type="PROSITE" id="PS00388">
    <property type="entry name" value="PROTEASOME_ALPHA_1"/>
    <property type="match status" value="1"/>
</dbReference>
<keyword evidence="11" id="KW-0472">Membrane</keyword>
<dbReference type="InterPro" id="IPR023332">
    <property type="entry name" value="Proteasome_alpha-type"/>
</dbReference>
<dbReference type="GO" id="GO:0043161">
    <property type="term" value="P:proteasome-mediated ubiquitin-dependent protein catabolic process"/>
    <property type="evidence" value="ECO:0007669"/>
    <property type="project" value="InterPro"/>
</dbReference>
<evidence type="ECO:0000256" key="7">
    <source>
        <dbReference type="ARBA" id="ARBA00023242"/>
    </source>
</evidence>
<evidence type="ECO:0000256" key="10">
    <source>
        <dbReference type="SAM" id="MobiDB-lite"/>
    </source>
</evidence>
<dbReference type="PROSITE" id="PS51475">
    <property type="entry name" value="PROTEASOME_ALPHA_2"/>
    <property type="match status" value="1"/>
</dbReference>
<dbReference type="InterPro" id="IPR005516">
    <property type="entry name" value="Remorin_C"/>
</dbReference>
<dbReference type="Pfam" id="PF00227">
    <property type="entry name" value="Proteasome"/>
    <property type="match status" value="1"/>
</dbReference>
<keyword evidence="5" id="KW-0963">Cytoplasm</keyword>
<evidence type="ECO:0000256" key="1">
    <source>
        <dbReference type="ARBA" id="ARBA00002000"/>
    </source>
</evidence>
<sequence length="763" mass="84520">MDLTSNNYLEPFSSQGGASLESDDGLCKNRSIKNPFLDSFSDPLCRLNLKETSEFVKSFPVGNNGTESRGFLEISAHRGGDNGVSSVTRRNVEAPPTPGRPVFSFSNGGFSRKSFPSKWDDAEKWLVSGHDSPANNNHHSFLLKSLDSSKMFSKQCSGYKPQIGEIFAEKSRVTEERVSTFQGALVLDHHTSARAISGVSLSPTADVLLKDKFPDEVNPLSPKFGCSEPMQEGFIFRNAMKKSTNNAATTLETVQEVKHRDIGTEMTPLGSSTTSRCPTPFKSTSPARHNTPANRSGPLAPTSIDGSNTIDITQLQECHLAKLHVGSTQFDSVTSNWSSREEEEEDVSKSLRHFEMSSECRRSVSESRSCTWEEEEKTKSCLRYQREEAKIQAWVNLQSAKAEAESRKLEVKIQKMRSNLEEKLMKRMADVHRKAEEWRAAAQFQHSEQIRKVGQQARKGPEFGIKAVLITPIFVVIVGQFEALVCGIENVPHEVKSCCILGHAVGFSQVFVFPFSIMMWILCIFVLSFVRTEYDRGVNTFSPEGRLFQVEYAIEAIKLGSTAIGIKTKEGVVLAVEKRITSPLLEPSSVEKIMEIDEHIGCAMSGLIADARTLVEHARVETQNHRFSYGEPMTVESTTQALCDLALRFGEGDEESMSRPFGVSLLIAGHDENGPCLYYTDPSGTFWQCNAKAIGSGSEGADSSLQEQYNKDLTLKEAETIALSILKQVMEEKVTPNNVDIAKVAPTYHLYSPSEVEAVITRL</sequence>
<dbReference type="GO" id="GO:0003735">
    <property type="term" value="F:structural constituent of ribosome"/>
    <property type="evidence" value="ECO:0007669"/>
    <property type="project" value="UniProtKB-ARBA"/>
</dbReference>
<dbReference type="EMBL" id="JACGWM010000011">
    <property type="protein sequence ID" value="KAL0341787.1"/>
    <property type="molecule type" value="Genomic_DNA"/>
</dbReference>
<dbReference type="Gene3D" id="3.60.20.10">
    <property type="entry name" value="Glutamine Phosphoribosylpyrophosphate, subunit 1, domain 1"/>
    <property type="match status" value="1"/>
</dbReference>
<evidence type="ECO:0000259" key="12">
    <source>
        <dbReference type="PROSITE" id="PS00388"/>
    </source>
</evidence>
<dbReference type="GO" id="GO:0019773">
    <property type="term" value="C:proteasome core complex, alpha-subunit complex"/>
    <property type="evidence" value="ECO:0007669"/>
    <property type="project" value="UniProtKB-UniRule"/>
</dbReference>
<feature type="region of interest" description="Disordered" evidence="10">
    <location>
        <begin position="1"/>
        <end position="20"/>
    </location>
</feature>
<feature type="region of interest" description="Disordered" evidence="10">
    <location>
        <begin position="82"/>
        <end position="105"/>
    </location>
</feature>
<evidence type="ECO:0000256" key="4">
    <source>
        <dbReference type="ARBA" id="ARBA00005711"/>
    </source>
</evidence>
<dbReference type="SUPFAM" id="SSF56235">
    <property type="entry name" value="N-terminal nucleophile aminohydrolases (Ntn hydrolases)"/>
    <property type="match status" value="1"/>
</dbReference>
<keyword evidence="11" id="KW-1133">Transmembrane helix</keyword>
<dbReference type="Pfam" id="PF10584">
    <property type="entry name" value="Proteasome_A_N"/>
    <property type="match status" value="1"/>
</dbReference>
<dbReference type="GO" id="GO:0005737">
    <property type="term" value="C:cytoplasm"/>
    <property type="evidence" value="ECO:0007669"/>
    <property type="project" value="UniProtKB-SubCell"/>
</dbReference>
<dbReference type="FunFam" id="3.60.20.10:FF:000029">
    <property type="entry name" value="Proteasome subunit alpha type"/>
    <property type="match status" value="1"/>
</dbReference>
<dbReference type="InterPro" id="IPR001353">
    <property type="entry name" value="Proteasome_sua/b"/>
</dbReference>
<dbReference type="PANTHER" id="PTHR31471">
    <property type="entry name" value="OS02G0116800 PROTEIN"/>
    <property type="match status" value="1"/>
</dbReference>
<evidence type="ECO:0000256" key="2">
    <source>
        <dbReference type="ARBA" id="ARBA00004123"/>
    </source>
</evidence>
<evidence type="ECO:0000256" key="8">
    <source>
        <dbReference type="PROSITE-ProRule" id="PRU00808"/>
    </source>
</evidence>
<comment type="caution">
    <text evidence="13">The sequence shown here is derived from an EMBL/GenBank/DDBJ whole genome shotgun (WGS) entry which is preliminary data.</text>
</comment>
<organism evidence="13">
    <name type="scientific">Sesamum calycinum</name>
    <dbReference type="NCBI Taxonomy" id="2727403"/>
    <lineage>
        <taxon>Eukaryota</taxon>
        <taxon>Viridiplantae</taxon>
        <taxon>Streptophyta</taxon>
        <taxon>Embryophyta</taxon>
        <taxon>Tracheophyta</taxon>
        <taxon>Spermatophyta</taxon>
        <taxon>Magnoliopsida</taxon>
        <taxon>eudicotyledons</taxon>
        <taxon>Gunneridae</taxon>
        <taxon>Pentapetalae</taxon>
        <taxon>asterids</taxon>
        <taxon>lamiids</taxon>
        <taxon>Lamiales</taxon>
        <taxon>Pedaliaceae</taxon>
        <taxon>Sesamum</taxon>
    </lineage>
</organism>
<keyword evidence="6 8" id="KW-0647">Proteasome</keyword>
<dbReference type="InterPro" id="IPR029055">
    <property type="entry name" value="Ntn_hydrolases_N"/>
</dbReference>
<evidence type="ECO:0000256" key="3">
    <source>
        <dbReference type="ARBA" id="ARBA00004496"/>
    </source>
</evidence>